<evidence type="ECO:0000313" key="8">
    <source>
        <dbReference type="RefSeq" id="XP_034088852.1"/>
    </source>
</evidence>
<feature type="compositionally biased region" description="Polar residues" evidence="6">
    <location>
        <begin position="652"/>
        <end position="674"/>
    </location>
</feature>
<reference evidence="8" key="1">
    <citation type="submission" date="2025-08" db="UniProtKB">
        <authorList>
            <consortium name="RefSeq"/>
        </authorList>
    </citation>
    <scope>IDENTIFICATION</scope>
</reference>
<evidence type="ECO:0000256" key="4">
    <source>
        <dbReference type="ARBA" id="ARBA00023054"/>
    </source>
</evidence>
<protein>
    <submittedName>
        <fullName evidence="8">MAP7 domain-containing protein 1a isoform X6</fullName>
    </submittedName>
</protein>
<feature type="compositionally biased region" description="Basic and acidic residues" evidence="6">
    <location>
        <begin position="298"/>
        <end position="317"/>
    </location>
</feature>
<keyword evidence="7" id="KW-1185">Reference proteome</keyword>
<comment type="subcellular location">
    <subcellularLocation>
        <location evidence="1">Cytoplasm</location>
        <location evidence="1">Cytoskeleton</location>
    </subcellularLocation>
</comment>
<gene>
    <name evidence="8" type="primary">map7d1a</name>
</gene>
<accession>A0A6P8WMX9</accession>
<proteinExistence type="inferred from homology"/>
<dbReference type="GO" id="GO:0000226">
    <property type="term" value="P:microtubule cytoskeleton organization"/>
    <property type="evidence" value="ECO:0007669"/>
    <property type="project" value="InterPro"/>
</dbReference>
<feature type="compositionally biased region" description="Low complexity" evidence="6">
    <location>
        <begin position="448"/>
        <end position="460"/>
    </location>
</feature>
<evidence type="ECO:0000256" key="3">
    <source>
        <dbReference type="ARBA" id="ARBA00022490"/>
    </source>
</evidence>
<dbReference type="GO" id="GO:0015630">
    <property type="term" value="C:microtubule cytoskeleton"/>
    <property type="evidence" value="ECO:0007669"/>
    <property type="project" value="InterPro"/>
</dbReference>
<keyword evidence="5" id="KW-0206">Cytoskeleton</keyword>
<dbReference type="CTD" id="565172"/>
<keyword evidence="3" id="KW-0963">Cytoplasm</keyword>
<organism evidence="7 8">
    <name type="scientific">Gymnodraco acuticeps</name>
    <name type="common">Antarctic dragonfish</name>
    <dbReference type="NCBI Taxonomy" id="8218"/>
    <lineage>
        <taxon>Eukaryota</taxon>
        <taxon>Metazoa</taxon>
        <taxon>Chordata</taxon>
        <taxon>Craniata</taxon>
        <taxon>Vertebrata</taxon>
        <taxon>Euteleostomi</taxon>
        <taxon>Actinopterygii</taxon>
        <taxon>Neopterygii</taxon>
        <taxon>Teleostei</taxon>
        <taxon>Neoteleostei</taxon>
        <taxon>Acanthomorphata</taxon>
        <taxon>Eupercaria</taxon>
        <taxon>Perciformes</taxon>
        <taxon>Notothenioidei</taxon>
        <taxon>Bathydraconidae</taxon>
        <taxon>Gymnodraco</taxon>
    </lineage>
</organism>
<feature type="region of interest" description="Disordered" evidence="6">
    <location>
        <begin position="1"/>
        <end position="111"/>
    </location>
</feature>
<feature type="compositionally biased region" description="Polar residues" evidence="6">
    <location>
        <begin position="20"/>
        <end position="34"/>
    </location>
</feature>
<dbReference type="RefSeq" id="XP_034088852.1">
    <property type="nucleotide sequence ID" value="XM_034232961.1"/>
</dbReference>
<keyword evidence="4" id="KW-0175">Coiled coil</keyword>
<dbReference type="Pfam" id="PF05672">
    <property type="entry name" value="MAP7"/>
    <property type="match status" value="1"/>
</dbReference>
<evidence type="ECO:0000256" key="1">
    <source>
        <dbReference type="ARBA" id="ARBA00004245"/>
    </source>
</evidence>
<feature type="compositionally biased region" description="Basic and acidic residues" evidence="6">
    <location>
        <begin position="477"/>
        <end position="624"/>
    </location>
</feature>
<sequence>MNKRTESEDIAAEMEELTLQGATSPLSDLNTNPTRPDPEGESSPPMMDTERMESPVKKETDPRLTTPTKSDVIPRTPGSPASPMSRLKSPKDIMKSEDRQKLAKERREEKAKYLAAKKNQWLEKEEKARQLRDQQLEERRRRLEEQRIKAEKRRAALEERQKLKLEKNKERYEAAIHRSTKKTWAEIRQQRWSWAGALSQNSSQKETRSLALSPWESSIVDRLMTPTLSFLARSRSAASVLTNGKDGNSPLCPRSASASPLTLCAHQPHHRCSDRWRVTSSTPDITQRQHRRSSTPMDKNKKEKKDKERENEKEKSALSKVLKKRQSLPSMRHRADPSPSPLSRQRPSSPATPKGRAGSPSPAASPKPPSTRGSPLTPKSRPKRARTPARVDHRTSSPVPLERVREPRRPSTPEHRKSSPVVPAIRVASVSPHVSGTPVPTTAASPEPLHSAPSVSTSSPSPSPSPKPMAGTNDAEEAGRILAERRREARKQREREEQERREQEEKERILREERMAREVEENRLREEEARAMAGEQRKRDEAQQLLDEKEAEERAKVEQEENLRLQKQKEEAEAKAREEAEKQRLEREKHFQKEEQERLERKKRLDEIMKRTRKTDGGDKKETKSSPPTNVNDKEAESSKASAEYQPKPEVNLSNNKTENGQTNIKESSPSVQVVNGVQPSRHENGLSSKGDTAHYEDIIQLANHGNSTNGARDNSESSMAPEPILTFDSEESFMKKTGPMKPQHVAEVL</sequence>
<evidence type="ECO:0000256" key="5">
    <source>
        <dbReference type="ARBA" id="ARBA00023212"/>
    </source>
</evidence>
<feature type="compositionally biased region" description="Basic and acidic residues" evidence="6">
    <location>
        <begin position="48"/>
        <end position="62"/>
    </location>
</feature>
<name>A0A6P8WMX9_GYMAC</name>
<feature type="region of interest" description="Disordered" evidence="6">
    <location>
        <begin position="266"/>
        <end position="674"/>
    </location>
</feature>
<evidence type="ECO:0000256" key="6">
    <source>
        <dbReference type="SAM" id="MobiDB-lite"/>
    </source>
</evidence>
<dbReference type="GeneID" id="117557204"/>
<dbReference type="PANTHER" id="PTHR15073">
    <property type="entry name" value="MICROTUBULE-ASSOCIATED PROTEIN"/>
    <property type="match status" value="1"/>
</dbReference>
<evidence type="ECO:0000256" key="2">
    <source>
        <dbReference type="ARBA" id="ARBA00007525"/>
    </source>
</evidence>
<feature type="compositionally biased region" description="Basic and acidic residues" evidence="6">
    <location>
        <begin position="402"/>
        <end position="417"/>
    </location>
</feature>
<dbReference type="InterPro" id="IPR051483">
    <property type="entry name" value="MAP7_domain-containing"/>
</dbReference>
<dbReference type="Proteomes" id="UP000515161">
    <property type="component" value="Unplaced"/>
</dbReference>
<evidence type="ECO:0000313" key="7">
    <source>
        <dbReference type="Proteomes" id="UP000515161"/>
    </source>
</evidence>
<dbReference type="InterPro" id="IPR008604">
    <property type="entry name" value="MAP7_fam"/>
</dbReference>
<comment type="similarity">
    <text evidence="2">Belongs to the MAP7 family.</text>
</comment>
<dbReference type="AlphaFoldDB" id="A0A6P8WMX9"/>
<dbReference type="PANTHER" id="PTHR15073:SF2">
    <property type="entry name" value="MAP7 DOMAIN-CONTAINING PROTEIN 1"/>
    <property type="match status" value="1"/>
</dbReference>
<feature type="compositionally biased region" description="Low complexity" evidence="6">
    <location>
        <begin position="341"/>
        <end position="362"/>
    </location>
</feature>
<feature type="compositionally biased region" description="Polar residues" evidence="6">
    <location>
        <begin position="432"/>
        <end position="444"/>
    </location>
</feature>
<feature type="compositionally biased region" description="Basic and acidic residues" evidence="6">
    <location>
        <begin position="89"/>
        <end position="111"/>
    </location>
</feature>